<keyword evidence="2" id="KW-1185">Reference proteome</keyword>
<accession>X5GII2</accession>
<evidence type="ECO:0000313" key="1">
    <source>
        <dbReference type="EMBL" id="AHX04253.1"/>
    </source>
</evidence>
<dbReference type="KEGG" id="ehh:EHF_0198"/>
<protein>
    <submittedName>
        <fullName evidence="1">Uncharacterized protein</fullName>
    </submittedName>
</protein>
<sequence>MYPPAIQMKFPTVLKKFLKKSSDWIFLAITLFTNKIDNL</sequence>
<name>X5GII2_9RICK</name>
<dbReference type="STRING" id="391036.EHF_0198"/>
<dbReference type="EMBL" id="CP007474">
    <property type="protein sequence ID" value="AHX04253.1"/>
    <property type="molecule type" value="Genomic_DNA"/>
</dbReference>
<dbReference type="AlphaFoldDB" id="X5GII2"/>
<proteinExistence type="predicted"/>
<evidence type="ECO:0000313" key="2">
    <source>
        <dbReference type="Proteomes" id="UP000023762"/>
    </source>
</evidence>
<organism evidence="1 2">
    <name type="scientific">Ehrlichia japonica</name>
    <dbReference type="NCBI Taxonomy" id="391036"/>
    <lineage>
        <taxon>Bacteria</taxon>
        <taxon>Pseudomonadati</taxon>
        <taxon>Pseudomonadota</taxon>
        <taxon>Alphaproteobacteria</taxon>
        <taxon>Rickettsiales</taxon>
        <taxon>Anaplasmataceae</taxon>
        <taxon>Ehrlichia</taxon>
    </lineage>
</organism>
<dbReference type="HOGENOM" id="CLU_3308872_0_0_5"/>
<reference evidence="1 2" key="1">
    <citation type="submission" date="2014-03" db="EMBL/GenBank/DDBJ databases">
        <title>Sequencing and Comparison of Genomes and Transcriptome Profiles of Human Ehrlichiosis Agents.</title>
        <authorList>
            <person name="Lin M."/>
            <person name="Daugherty S.C."/>
            <person name="Nagaraj S."/>
            <person name="Cheng Z."/>
            <person name="Xiong Q."/>
            <person name="Lin F.-Y."/>
            <person name="Sengamalay N."/>
            <person name="Ott S."/>
            <person name="Godinez A."/>
            <person name="Tallon L.J."/>
            <person name="Sadzewicz L."/>
            <person name="Fraser C.M."/>
            <person name="Dunning Hotopp J.C."/>
            <person name="Rikihisa Y."/>
        </authorList>
    </citation>
    <scope>NUCLEOTIDE SEQUENCE [LARGE SCALE GENOMIC DNA]</scope>
    <source>
        <strain evidence="1 2">HF</strain>
    </source>
</reference>
<dbReference type="Proteomes" id="UP000023762">
    <property type="component" value="Chromosome"/>
</dbReference>
<gene>
    <name evidence="1" type="ORF">EHF_0198</name>
</gene>